<name>A0A5B8XU65_9DELT</name>
<dbReference type="AlphaFoldDB" id="A0A5B8XU65"/>
<evidence type="ECO:0000313" key="4">
    <source>
        <dbReference type="Proteomes" id="UP000321595"/>
    </source>
</evidence>
<evidence type="ECO:0000259" key="2">
    <source>
        <dbReference type="PROSITE" id="PS01186"/>
    </source>
</evidence>
<dbReference type="PROSITE" id="PS01186">
    <property type="entry name" value="EGF_2"/>
    <property type="match status" value="1"/>
</dbReference>
<dbReference type="InterPro" id="IPR000742">
    <property type="entry name" value="EGF"/>
</dbReference>
<sequence>MVNITDDKQGFSLPVVPVENYFYEVSLDTNNDGNGDSDIDPSWVIDFGDLTVSNRWGEEFLHLDVRGRNCDDEGANTISSLHDRRFYAGGDFPDEMWGRGACSPAGNKHAKTPAVTCNTVPNLTEAWSDYPYSSWVAEFDARCADCGENGACAGRYLGGGSPVLEAYQCVCKPGWGGAACNTPVSE</sequence>
<organism evidence="3 4">
    <name type="scientific">Microvenator marinus</name>
    <dbReference type="NCBI Taxonomy" id="2600177"/>
    <lineage>
        <taxon>Bacteria</taxon>
        <taxon>Deltaproteobacteria</taxon>
        <taxon>Bradymonadales</taxon>
        <taxon>Microvenatoraceae</taxon>
        <taxon>Microvenator</taxon>
    </lineage>
</organism>
<reference evidence="3 4" key="1">
    <citation type="submission" date="2019-08" db="EMBL/GenBank/DDBJ databases">
        <authorList>
            <person name="Liang Q."/>
        </authorList>
    </citation>
    <scope>NUCLEOTIDE SEQUENCE [LARGE SCALE GENOMIC DNA]</scope>
    <source>
        <strain evidence="3 4">V1718</strain>
    </source>
</reference>
<evidence type="ECO:0000313" key="3">
    <source>
        <dbReference type="EMBL" id="QED28841.1"/>
    </source>
</evidence>
<protein>
    <recommendedName>
        <fullName evidence="1 2">EGF-like domain-containing protein</fullName>
    </recommendedName>
</protein>
<dbReference type="PROSITE" id="PS00022">
    <property type="entry name" value="EGF_1"/>
    <property type="match status" value="1"/>
</dbReference>
<accession>A0A5B8XU65</accession>
<dbReference type="EMBL" id="CP042467">
    <property type="protein sequence ID" value="QED28841.1"/>
    <property type="molecule type" value="Genomic_DNA"/>
</dbReference>
<dbReference type="KEGG" id="bbae:FRD01_16660"/>
<proteinExistence type="predicted"/>
<feature type="domain" description="EGF-like" evidence="1 2">
    <location>
        <begin position="169"/>
        <end position="180"/>
    </location>
</feature>
<evidence type="ECO:0000259" key="1">
    <source>
        <dbReference type="PROSITE" id="PS00022"/>
    </source>
</evidence>
<gene>
    <name evidence="3" type="ORF">FRD01_16660</name>
</gene>
<dbReference type="RefSeq" id="WP_146961628.1">
    <property type="nucleotide sequence ID" value="NZ_CP042467.1"/>
</dbReference>
<dbReference type="Proteomes" id="UP000321595">
    <property type="component" value="Chromosome"/>
</dbReference>
<keyword evidence="4" id="KW-1185">Reference proteome</keyword>